<organism evidence="6 7">
    <name type="scientific">Bacteroides nordii CL02T12C05</name>
    <dbReference type="NCBI Taxonomy" id="997884"/>
    <lineage>
        <taxon>Bacteria</taxon>
        <taxon>Pseudomonadati</taxon>
        <taxon>Bacteroidota</taxon>
        <taxon>Bacteroidia</taxon>
        <taxon>Bacteroidales</taxon>
        <taxon>Bacteroidaceae</taxon>
        <taxon>Bacteroides</taxon>
    </lineage>
</organism>
<dbReference type="PANTHER" id="PTHR30136">
    <property type="entry name" value="HELIX-TURN-HELIX TRANSCRIPTIONAL REGULATOR, ICLR FAMILY"/>
    <property type="match status" value="1"/>
</dbReference>
<dbReference type="Gene3D" id="3.30.450.40">
    <property type="match status" value="1"/>
</dbReference>
<reference evidence="6 7" key="1">
    <citation type="submission" date="2012-02" db="EMBL/GenBank/DDBJ databases">
        <title>The Genome Sequence of Bacteroides nordii CL02T12C05.</title>
        <authorList>
            <consortium name="The Broad Institute Genome Sequencing Platform"/>
            <person name="Earl A."/>
            <person name="Ward D."/>
            <person name="Feldgarden M."/>
            <person name="Gevers D."/>
            <person name="Zitomersky N.L."/>
            <person name="Coyne M.J."/>
            <person name="Comstock L.E."/>
            <person name="Young S.K."/>
            <person name="Zeng Q."/>
            <person name="Gargeya S."/>
            <person name="Fitzgerald M."/>
            <person name="Haas B."/>
            <person name="Abouelleil A."/>
            <person name="Alvarado L."/>
            <person name="Arachchi H.M."/>
            <person name="Berlin A."/>
            <person name="Chapman S.B."/>
            <person name="Gearin G."/>
            <person name="Goldberg J."/>
            <person name="Griggs A."/>
            <person name="Gujja S."/>
            <person name="Hansen M."/>
            <person name="Heiman D."/>
            <person name="Howarth C."/>
            <person name="Larimer J."/>
            <person name="Lui A."/>
            <person name="MacDonald P.J.P."/>
            <person name="McCowen C."/>
            <person name="Montmayeur A."/>
            <person name="Murphy C."/>
            <person name="Neiman D."/>
            <person name="Pearson M."/>
            <person name="Priest M."/>
            <person name="Roberts A."/>
            <person name="Saif S."/>
            <person name="Shea T."/>
            <person name="Sisk P."/>
            <person name="Stolte C."/>
            <person name="Sykes S."/>
            <person name="Wortman J."/>
            <person name="Nusbaum C."/>
            <person name="Birren B."/>
        </authorList>
    </citation>
    <scope>NUCLEOTIDE SEQUENCE [LARGE SCALE GENOMIC DNA]</scope>
    <source>
        <strain evidence="6 7">CL02T12C05</strain>
    </source>
</reference>
<gene>
    <name evidence="6" type="ORF">HMPREF1068_00597</name>
</gene>
<dbReference type="InterPro" id="IPR050707">
    <property type="entry name" value="HTH_MetabolicPath_Reg"/>
</dbReference>
<keyword evidence="7" id="KW-1185">Reference proteome</keyword>
<protein>
    <recommendedName>
        <fullName evidence="8">HTH iclR-type domain-containing protein</fullName>
    </recommendedName>
</protein>
<evidence type="ECO:0000313" key="6">
    <source>
        <dbReference type="EMBL" id="EIY53427.1"/>
    </source>
</evidence>
<accession>I8XTN0</accession>
<dbReference type="EMBL" id="AGXS01000011">
    <property type="protein sequence ID" value="EIY53427.1"/>
    <property type="molecule type" value="Genomic_DNA"/>
</dbReference>
<dbReference type="eggNOG" id="COG1414">
    <property type="taxonomic scope" value="Bacteria"/>
</dbReference>
<dbReference type="GO" id="GO:0045892">
    <property type="term" value="P:negative regulation of DNA-templated transcription"/>
    <property type="evidence" value="ECO:0007669"/>
    <property type="project" value="TreeGrafter"/>
</dbReference>
<dbReference type="PROSITE" id="PS51078">
    <property type="entry name" value="ICLR_ED"/>
    <property type="match status" value="1"/>
</dbReference>
<dbReference type="PATRIC" id="fig|997884.3.peg.607"/>
<dbReference type="SMART" id="SM00346">
    <property type="entry name" value="HTH_ICLR"/>
    <property type="match status" value="1"/>
</dbReference>
<keyword evidence="2" id="KW-0238">DNA-binding</keyword>
<dbReference type="InterPro" id="IPR005471">
    <property type="entry name" value="Tscrpt_reg_IclR_N"/>
</dbReference>
<dbReference type="InterPro" id="IPR036390">
    <property type="entry name" value="WH_DNA-bd_sf"/>
</dbReference>
<keyword evidence="3" id="KW-0804">Transcription</keyword>
<dbReference type="SUPFAM" id="SSF55781">
    <property type="entry name" value="GAF domain-like"/>
    <property type="match status" value="1"/>
</dbReference>
<evidence type="ECO:0000259" key="4">
    <source>
        <dbReference type="PROSITE" id="PS51077"/>
    </source>
</evidence>
<dbReference type="HOGENOM" id="CLU_062618_5_5_10"/>
<feature type="domain" description="IclR-ED" evidence="5">
    <location>
        <begin position="80"/>
        <end position="263"/>
    </location>
</feature>
<dbReference type="InterPro" id="IPR029016">
    <property type="entry name" value="GAF-like_dom_sf"/>
</dbReference>
<evidence type="ECO:0000259" key="5">
    <source>
        <dbReference type="PROSITE" id="PS51078"/>
    </source>
</evidence>
<evidence type="ECO:0000313" key="7">
    <source>
        <dbReference type="Proteomes" id="UP000003089"/>
    </source>
</evidence>
<dbReference type="PANTHER" id="PTHR30136:SF35">
    <property type="entry name" value="HTH-TYPE TRANSCRIPTIONAL REGULATOR RV1719"/>
    <property type="match status" value="1"/>
</dbReference>
<evidence type="ECO:0000256" key="3">
    <source>
        <dbReference type="ARBA" id="ARBA00023163"/>
    </source>
</evidence>
<feature type="domain" description="HTH iclR-type" evidence="4">
    <location>
        <begin position="17"/>
        <end position="79"/>
    </location>
</feature>
<name>I8XTN0_9BACE</name>
<keyword evidence="1" id="KW-0805">Transcription regulation</keyword>
<dbReference type="Pfam" id="PF01614">
    <property type="entry name" value="IclR_C"/>
    <property type="match status" value="1"/>
</dbReference>
<evidence type="ECO:0008006" key="8">
    <source>
        <dbReference type="Google" id="ProtNLM"/>
    </source>
</evidence>
<sequence length="266" mass="30373">MEKVEEYMEKAEENYKVPNLEKGIAVLEYLSLYSLGRTLQAIKSELDISQTTAYRILNTLVRLGYLIYNEDTKHYKLSRKLLSLGFKSLNEHNLLEVVLPHLRNLRDLVKETACFGVLGDQKGIFIEQAQGHHTFRFVLSPGKPFELHCSAPGKAIMAYLPCNVRDYYLSQMEFTRYNARTITTPEAYMDELEKVRKLGYAMDNEEELSGVLCIGAPIFNYTSYPCGAIWISGPKDRLSKDVVRNSVECIKDTAQTISKELGYNQS</sequence>
<dbReference type="STRING" id="997884.HMPREF1068_00597"/>
<dbReference type="SUPFAM" id="SSF46785">
    <property type="entry name" value="Winged helix' DNA-binding domain"/>
    <property type="match status" value="1"/>
</dbReference>
<dbReference type="Gene3D" id="1.10.10.10">
    <property type="entry name" value="Winged helix-like DNA-binding domain superfamily/Winged helix DNA-binding domain"/>
    <property type="match status" value="1"/>
</dbReference>
<comment type="caution">
    <text evidence="6">The sequence shown here is derived from an EMBL/GenBank/DDBJ whole genome shotgun (WGS) entry which is preliminary data.</text>
</comment>
<dbReference type="InterPro" id="IPR036388">
    <property type="entry name" value="WH-like_DNA-bd_sf"/>
</dbReference>
<dbReference type="GO" id="GO:0003677">
    <property type="term" value="F:DNA binding"/>
    <property type="evidence" value="ECO:0007669"/>
    <property type="project" value="UniProtKB-KW"/>
</dbReference>
<evidence type="ECO:0000256" key="2">
    <source>
        <dbReference type="ARBA" id="ARBA00023125"/>
    </source>
</evidence>
<evidence type="ECO:0000256" key="1">
    <source>
        <dbReference type="ARBA" id="ARBA00023015"/>
    </source>
</evidence>
<dbReference type="InterPro" id="IPR014757">
    <property type="entry name" value="Tscrpt_reg_IclR_C"/>
</dbReference>
<dbReference type="RefSeq" id="WP_007483484.1">
    <property type="nucleotide sequence ID" value="NZ_JH724314.1"/>
</dbReference>
<dbReference type="PROSITE" id="PS51077">
    <property type="entry name" value="HTH_ICLR"/>
    <property type="match status" value="1"/>
</dbReference>
<dbReference type="GO" id="GO:0003700">
    <property type="term" value="F:DNA-binding transcription factor activity"/>
    <property type="evidence" value="ECO:0007669"/>
    <property type="project" value="TreeGrafter"/>
</dbReference>
<dbReference type="Proteomes" id="UP000003089">
    <property type="component" value="Unassembled WGS sequence"/>
</dbReference>
<dbReference type="Pfam" id="PF09339">
    <property type="entry name" value="HTH_IclR"/>
    <property type="match status" value="1"/>
</dbReference>
<dbReference type="AlphaFoldDB" id="I8XTN0"/>
<proteinExistence type="predicted"/>